<evidence type="ECO:0000313" key="2">
    <source>
        <dbReference type="WBParaSite" id="JU765_v2.g16300.t1"/>
    </source>
</evidence>
<name>A0AC34QHE7_9BILA</name>
<reference evidence="2" key="1">
    <citation type="submission" date="2022-11" db="UniProtKB">
        <authorList>
            <consortium name="WormBaseParasite"/>
        </authorList>
    </citation>
    <scope>IDENTIFICATION</scope>
</reference>
<dbReference type="Proteomes" id="UP000887576">
    <property type="component" value="Unplaced"/>
</dbReference>
<evidence type="ECO:0000313" key="1">
    <source>
        <dbReference type="Proteomes" id="UP000887576"/>
    </source>
</evidence>
<protein>
    <submittedName>
        <fullName evidence="2">Uncharacterized protein</fullName>
    </submittedName>
</protein>
<accession>A0AC34QHE7</accession>
<dbReference type="WBParaSite" id="JU765_v2.g16300.t1">
    <property type="protein sequence ID" value="JU765_v2.g16300.t1"/>
    <property type="gene ID" value="JU765_v2.g16300"/>
</dbReference>
<proteinExistence type="predicted"/>
<sequence length="322" mass="37464">MSNYLGWRERKPPLEYRVRFDVRDTLPGGPMSHNYEDYVKNVFRSKTMPPNSSFNANSPPSAENKNAKDYATQFEAGYGIEPLTTEPPPDYSVPVNDDKYYSNPHSDGLSSMVPHQISAKTMLKMEQELGKDALDDSNDVALLEKSPLEQMYDELGINGLEHKNYRQYQVYQPKSSGEYFHTMYNTPSSISTISRGTPSHREKERQQDNWKKTDRQYLVDYKDFSSSPLSPYMYLDHPYTRRQDSRIVGSNFVQLTTRPRDAFLEKIDKTKQQNQNLSTSSNRLKIVHSDFDLTCGLIYPHTKQDNYFKTLHKTLDEIHRRL</sequence>
<organism evidence="1 2">
    <name type="scientific">Panagrolaimus sp. JU765</name>
    <dbReference type="NCBI Taxonomy" id="591449"/>
    <lineage>
        <taxon>Eukaryota</taxon>
        <taxon>Metazoa</taxon>
        <taxon>Ecdysozoa</taxon>
        <taxon>Nematoda</taxon>
        <taxon>Chromadorea</taxon>
        <taxon>Rhabditida</taxon>
        <taxon>Tylenchina</taxon>
        <taxon>Panagrolaimomorpha</taxon>
        <taxon>Panagrolaimoidea</taxon>
        <taxon>Panagrolaimidae</taxon>
        <taxon>Panagrolaimus</taxon>
    </lineage>
</organism>